<dbReference type="InterPro" id="IPR000092">
    <property type="entry name" value="Polyprenyl_synt"/>
</dbReference>
<dbReference type="GO" id="GO:0005737">
    <property type="term" value="C:cytoplasm"/>
    <property type="evidence" value="ECO:0007669"/>
    <property type="project" value="UniProtKB-ARBA"/>
</dbReference>
<dbReference type="SFLD" id="SFLDG01017">
    <property type="entry name" value="Polyprenyl_Transferase_Like"/>
    <property type="match status" value="1"/>
</dbReference>
<sequence>MSLVNSSATWVLQTPSIHNFSTNNSNLCHPLKNKIPFSFFLPNPIARPSIPFSSFTISSILTKEQANAPQEESKSKKDQFFASSPSFNFKAYVLSKADSVNKALDEAVLLKDPLKIHESMRYSLLAGGKRVRPMLCFAACELFGGQESVAMPAACAVEMIHTMSLMHDDLPCMDNDDLRRGKPTNHKVFGEDVTVLAGDALLAFAFEYIATSTKGASSERIVRVIGELAKCIGSEGLVAGQVVDICSEGISDVGLEHLEFIHVHKTAALLEGSVVMGAILGGANADQVEKLRKFARCIGLLFQVVDDILDVTKSSQELGKTAGKDLVADKTTYPKLLGIEKSREFADRLNKEAQDQLAEFDPEKAAPLIALANYIAYRDN</sequence>
<proteinExistence type="inferred from homology"/>
<dbReference type="PROSITE" id="PS00444">
    <property type="entry name" value="POLYPRENYL_SYNTHASE_2"/>
    <property type="match status" value="1"/>
</dbReference>
<evidence type="ECO:0000313" key="9">
    <source>
        <dbReference type="EMBL" id="KAL3525432.1"/>
    </source>
</evidence>
<dbReference type="PANTHER" id="PTHR43281">
    <property type="entry name" value="FARNESYL DIPHOSPHATE SYNTHASE"/>
    <property type="match status" value="1"/>
</dbReference>
<evidence type="ECO:0000256" key="3">
    <source>
        <dbReference type="ARBA" id="ARBA00006706"/>
    </source>
</evidence>
<accession>A0ABD3A148</accession>
<dbReference type="EMBL" id="JBJUIK010000006">
    <property type="protein sequence ID" value="KAL3525432.1"/>
    <property type="molecule type" value="Genomic_DNA"/>
</dbReference>
<keyword evidence="6" id="KW-0460">Magnesium</keyword>
<evidence type="ECO:0000256" key="7">
    <source>
        <dbReference type="ARBA" id="ARBA00023229"/>
    </source>
</evidence>
<dbReference type="GO" id="GO:0046872">
    <property type="term" value="F:metal ion binding"/>
    <property type="evidence" value="ECO:0007669"/>
    <property type="project" value="UniProtKB-KW"/>
</dbReference>
<evidence type="ECO:0000256" key="5">
    <source>
        <dbReference type="ARBA" id="ARBA00022723"/>
    </source>
</evidence>
<evidence type="ECO:0000256" key="6">
    <source>
        <dbReference type="ARBA" id="ARBA00022842"/>
    </source>
</evidence>
<name>A0ABD3A148_9GENT</name>
<evidence type="ECO:0000256" key="2">
    <source>
        <dbReference type="ARBA" id="ARBA00005128"/>
    </source>
</evidence>
<gene>
    <name evidence="9" type="ORF">ACH5RR_013804</name>
</gene>
<dbReference type="Proteomes" id="UP001630127">
    <property type="component" value="Unassembled WGS sequence"/>
</dbReference>
<comment type="similarity">
    <text evidence="3 8">Belongs to the FPP/GGPP synthase family.</text>
</comment>
<protein>
    <recommendedName>
        <fullName evidence="11">Geranylgeranyl diphosphate synthase</fullName>
    </recommendedName>
</protein>
<dbReference type="InterPro" id="IPR053378">
    <property type="entry name" value="Prenyl_diphosphate_synthase"/>
</dbReference>
<evidence type="ECO:0000256" key="4">
    <source>
        <dbReference type="ARBA" id="ARBA00022679"/>
    </source>
</evidence>
<reference evidence="9 10" key="1">
    <citation type="submission" date="2024-11" db="EMBL/GenBank/DDBJ databases">
        <title>A near-complete genome assembly of Cinchona calisaya.</title>
        <authorList>
            <person name="Lian D.C."/>
            <person name="Zhao X.W."/>
            <person name="Wei L."/>
        </authorList>
    </citation>
    <scope>NUCLEOTIDE SEQUENCE [LARGE SCALE GENOMIC DNA]</scope>
    <source>
        <tissue evidence="9">Nenye</tissue>
    </source>
</reference>
<evidence type="ECO:0000313" key="10">
    <source>
        <dbReference type="Proteomes" id="UP001630127"/>
    </source>
</evidence>
<dbReference type="Pfam" id="PF00348">
    <property type="entry name" value="polyprenyl_synt"/>
    <property type="match status" value="1"/>
</dbReference>
<dbReference type="AlphaFoldDB" id="A0ABD3A148"/>
<dbReference type="SFLD" id="SFLDS00005">
    <property type="entry name" value="Isoprenoid_Synthase_Type_I"/>
    <property type="match status" value="1"/>
</dbReference>
<comment type="cofactor">
    <cofactor evidence="1">
        <name>Mg(2+)</name>
        <dbReference type="ChEBI" id="CHEBI:18420"/>
    </cofactor>
</comment>
<dbReference type="CDD" id="cd00685">
    <property type="entry name" value="Trans_IPPS_HT"/>
    <property type="match status" value="1"/>
</dbReference>
<dbReference type="GO" id="GO:0008299">
    <property type="term" value="P:isoprenoid biosynthetic process"/>
    <property type="evidence" value="ECO:0007669"/>
    <property type="project" value="UniProtKB-KW"/>
</dbReference>
<dbReference type="PANTHER" id="PTHR43281:SF24">
    <property type="entry name" value="OS07G0580900 PROTEIN"/>
    <property type="match status" value="1"/>
</dbReference>
<evidence type="ECO:0008006" key="11">
    <source>
        <dbReference type="Google" id="ProtNLM"/>
    </source>
</evidence>
<dbReference type="PROSITE" id="PS00723">
    <property type="entry name" value="POLYPRENYL_SYNTHASE_1"/>
    <property type="match status" value="1"/>
</dbReference>
<comment type="pathway">
    <text evidence="2">Isoprenoid biosynthesis.</text>
</comment>
<dbReference type="GO" id="GO:0016740">
    <property type="term" value="F:transferase activity"/>
    <property type="evidence" value="ECO:0007669"/>
    <property type="project" value="UniProtKB-KW"/>
</dbReference>
<dbReference type="SUPFAM" id="SSF48576">
    <property type="entry name" value="Terpenoid synthases"/>
    <property type="match status" value="1"/>
</dbReference>
<evidence type="ECO:0000256" key="8">
    <source>
        <dbReference type="RuleBase" id="RU004466"/>
    </source>
</evidence>
<evidence type="ECO:0000256" key="1">
    <source>
        <dbReference type="ARBA" id="ARBA00001946"/>
    </source>
</evidence>
<dbReference type="NCBIfam" id="NF045485">
    <property type="entry name" value="FPPsyn"/>
    <property type="match status" value="1"/>
</dbReference>
<dbReference type="InterPro" id="IPR008949">
    <property type="entry name" value="Isoprenoid_synthase_dom_sf"/>
</dbReference>
<keyword evidence="7" id="KW-0414">Isoprene biosynthesis</keyword>
<organism evidence="9 10">
    <name type="scientific">Cinchona calisaya</name>
    <dbReference type="NCBI Taxonomy" id="153742"/>
    <lineage>
        <taxon>Eukaryota</taxon>
        <taxon>Viridiplantae</taxon>
        <taxon>Streptophyta</taxon>
        <taxon>Embryophyta</taxon>
        <taxon>Tracheophyta</taxon>
        <taxon>Spermatophyta</taxon>
        <taxon>Magnoliopsida</taxon>
        <taxon>eudicotyledons</taxon>
        <taxon>Gunneridae</taxon>
        <taxon>Pentapetalae</taxon>
        <taxon>asterids</taxon>
        <taxon>lamiids</taxon>
        <taxon>Gentianales</taxon>
        <taxon>Rubiaceae</taxon>
        <taxon>Cinchonoideae</taxon>
        <taxon>Cinchoneae</taxon>
        <taxon>Cinchona</taxon>
    </lineage>
</organism>
<dbReference type="FunFam" id="1.10.600.10:FF:000001">
    <property type="entry name" value="Geranylgeranyl diphosphate synthase"/>
    <property type="match status" value="1"/>
</dbReference>
<keyword evidence="10" id="KW-1185">Reference proteome</keyword>
<keyword evidence="4 8" id="KW-0808">Transferase</keyword>
<keyword evidence="5" id="KW-0479">Metal-binding</keyword>
<comment type="caution">
    <text evidence="9">The sequence shown here is derived from an EMBL/GenBank/DDBJ whole genome shotgun (WGS) entry which is preliminary data.</text>
</comment>
<dbReference type="Gene3D" id="1.10.600.10">
    <property type="entry name" value="Farnesyl Diphosphate Synthase"/>
    <property type="match status" value="1"/>
</dbReference>
<dbReference type="InterPro" id="IPR033749">
    <property type="entry name" value="Polyprenyl_synt_CS"/>
</dbReference>